<dbReference type="KEGG" id="ntt:TAO_1216"/>
<dbReference type="EMBL" id="AP014836">
    <property type="protein sequence ID" value="BAW80586.1"/>
    <property type="molecule type" value="Genomic_DNA"/>
</dbReference>
<evidence type="ECO:0000313" key="1">
    <source>
        <dbReference type="EMBL" id="BAW80586.1"/>
    </source>
</evidence>
<organism evidence="1 2">
    <name type="scientific">Candidatus Nitrosoglobus terrae</name>
    <dbReference type="NCBI Taxonomy" id="1630141"/>
    <lineage>
        <taxon>Bacteria</taxon>
        <taxon>Pseudomonadati</taxon>
        <taxon>Pseudomonadota</taxon>
        <taxon>Gammaproteobacteria</taxon>
        <taxon>Chromatiales</taxon>
        <taxon>Chromatiaceae</taxon>
        <taxon>Candidatus Nitrosoglobus</taxon>
    </lineage>
</organism>
<protein>
    <submittedName>
        <fullName evidence="1">Capsular polysaccharide biosynthesis protein CapK</fullName>
    </submittedName>
</protein>
<dbReference type="PANTHER" id="PTHR36932:SF1">
    <property type="entry name" value="CAPSULAR POLYSACCHARIDE BIOSYNTHESIS PROTEIN"/>
    <property type="match status" value="1"/>
</dbReference>
<accession>A0A1Q2SN73</accession>
<dbReference type="InterPro" id="IPR042099">
    <property type="entry name" value="ANL_N_sf"/>
</dbReference>
<evidence type="ECO:0000313" key="2">
    <source>
        <dbReference type="Proteomes" id="UP000243679"/>
    </source>
</evidence>
<sequence length="453" mass="51606">MQRSLYTKLVASALFPLHERLKGHTTTQILKRLEKSQWLPPEKLESLRIERLRVFLKEAQLHAPYYRDLFHQIKFLPEQLTSLQDLQQIPLLDKSTIREYALKLKADNIDTLMPFNTGGSTGEPLIFYLSKDRVSHDVAAKWRATRWWGVDIGDPEVVIWGSPIELKSQDRLRKWRDHLLRSRLLPAFEMSKHNLDYFIAEIQRLCPKMLFGYPSAIAHVARHAQEYGAQMNTLGIRVAFVTGERLYNNQRLLIEEVFGCSVANGYGGRDAGFIAHQCQAGSLHIMAEDIVVELIDHKGKSVPMGDSGEIVITHLATNGFPFIRYRTGDIAAFDDQRCICGRSLPVVKEIQGRTTDFIVALDGTVMHGLALIYVLRDLSGVRSFKIIQESKAEIRVLVIPTEKYDNLTGDLIRRGFQDRLGKEVSVIVNLVTEIPPERSGKFRYVVSHVITHP</sequence>
<dbReference type="Gene3D" id="3.40.50.12780">
    <property type="entry name" value="N-terminal domain of ligase-like"/>
    <property type="match status" value="1"/>
</dbReference>
<dbReference type="SUPFAM" id="SSF56801">
    <property type="entry name" value="Acetyl-CoA synthetase-like"/>
    <property type="match status" value="1"/>
</dbReference>
<dbReference type="InterPro" id="IPR053158">
    <property type="entry name" value="CapK_Type1_Caps_Biosynth"/>
</dbReference>
<gene>
    <name evidence="1" type="ORF">TAO_1216</name>
</gene>
<dbReference type="RefSeq" id="WP_096527114.1">
    <property type="nucleotide sequence ID" value="NZ_AP014836.1"/>
</dbReference>
<keyword evidence="2" id="KW-1185">Reference proteome</keyword>
<dbReference type="PANTHER" id="PTHR36932">
    <property type="entry name" value="CAPSULAR POLYSACCHARIDE BIOSYNTHESIS PROTEIN"/>
    <property type="match status" value="1"/>
</dbReference>
<dbReference type="AlphaFoldDB" id="A0A1Q2SN73"/>
<dbReference type="Proteomes" id="UP000243679">
    <property type="component" value="Chromosome"/>
</dbReference>
<dbReference type="OrthoDB" id="580775at2"/>
<proteinExistence type="predicted"/>
<reference evidence="1 2" key="1">
    <citation type="journal article" date="2017" name="ISME J.">
        <title>An acid-tolerant ammonia-oxidizing ?-proteobacterium from soil.</title>
        <authorList>
            <person name="Hayatsu M."/>
            <person name="Tago K."/>
            <person name="Uchiyama I."/>
            <person name="Toyoda A."/>
            <person name="Wang Y."/>
            <person name="Shimomura Y."/>
            <person name="Okubo T."/>
            <person name="Kurisu F."/>
            <person name="Hirono Y."/>
            <person name="Nonaka K."/>
            <person name="Akiyama H."/>
            <person name="Itoh T."/>
            <person name="Takami H."/>
        </authorList>
    </citation>
    <scope>NUCLEOTIDE SEQUENCE [LARGE SCALE GENOMIC DNA]</scope>
    <source>
        <strain evidence="1 2">TAO100</strain>
    </source>
</reference>
<name>A0A1Q2SN73_9GAMM</name>